<dbReference type="EMBL" id="JAATIS010009265">
    <property type="protein sequence ID" value="KAG2455292.1"/>
    <property type="molecule type" value="Genomic_DNA"/>
</dbReference>
<comment type="caution">
    <text evidence="1">The sequence shown here is derived from an EMBL/GenBank/DDBJ whole genome shotgun (WGS) entry which is preliminary data.</text>
</comment>
<proteinExistence type="predicted"/>
<accession>A0A8X8BHU9</accession>
<keyword evidence="2" id="KW-1185">Reference proteome</keyword>
<dbReference type="Proteomes" id="UP000886611">
    <property type="component" value="Unassembled WGS sequence"/>
</dbReference>
<name>A0A8X8BHU9_POLSE</name>
<feature type="non-terminal residue" evidence="1">
    <location>
        <position position="256"/>
    </location>
</feature>
<evidence type="ECO:0000313" key="2">
    <source>
        <dbReference type="Proteomes" id="UP000886611"/>
    </source>
</evidence>
<reference evidence="1 2" key="1">
    <citation type="journal article" date="2021" name="Cell">
        <title>Tracing the genetic footprints of vertebrate landing in non-teleost ray-finned fishes.</title>
        <authorList>
            <person name="Bi X."/>
            <person name="Wang K."/>
            <person name="Yang L."/>
            <person name="Pan H."/>
            <person name="Jiang H."/>
            <person name="Wei Q."/>
            <person name="Fang M."/>
            <person name="Yu H."/>
            <person name="Zhu C."/>
            <person name="Cai Y."/>
            <person name="He Y."/>
            <person name="Gan X."/>
            <person name="Zeng H."/>
            <person name="Yu D."/>
            <person name="Zhu Y."/>
            <person name="Jiang H."/>
            <person name="Qiu Q."/>
            <person name="Yang H."/>
            <person name="Zhang Y.E."/>
            <person name="Wang W."/>
            <person name="Zhu M."/>
            <person name="He S."/>
            <person name="Zhang G."/>
        </authorList>
    </citation>
    <scope>NUCLEOTIDE SEQUENCE [LARGE SCALE GENOMIC DNA]</scope>
    <source>
        <strain evidence="1">Bchr_013</strain>
    </source>
</reference>
<dbReference type="PANTHER" id="PTHR46478">
    <property type="entry name" value="VON WILLEBRAND FACTOR A DOMAIN-CONTAINING PROTEIN 3A"/>
    <property type="match status" value="1"/>
</dbReference>
<evidence type="ECO:0000313" key="1">
    <source>
        <dbReference type="EMBL" id="KAG2455292.1"/>
    </source>
</evidence>
<dbReference type="PANTHER" id="PTHR46478:SF1">
    <property type="entry name" value="VON WILLEBRAND FACTOR A DOMAIN-CONTAINING PROTEIN 3A"/>
    <property type="match status" value="1"/>
</dbReference>
<dbReference type="AlphaFoldDB" id="A0A8X8BHU9"/>
<sequence length="256" mass="28492">MNPGEGSGMAQILNNDQFLMATMPETNLAIVPVRYKPLWQDVTPVVTVPDDDLLVTHINQTADLLIFGLVKGTKVGVLVDASNANCSLGKLYDFQQCLLDPNYYSCDIHHLQSELQRSEEVLRTIKEMRQGLLGDTLISIMQEISEEVAKLPSAHFLPKPPMHDRPLSIEMPNFLPKTSADWLKTNGLKAKKLSLYQILAPNAFSPIEDFVPILRKTVSSTLHEGTNIDRYLVDQRHVHNPHTALLEASSGAADDK</sequence>
<gene>
    <name evidence="1" type="primary">Vwa3a_1</name>
    <name evidence="1" type="ORF">GTO96_0007936</name>
</gene>
<feature type="non-terminal residue" evidence="1">
    <location>
        <position position="1"/>
    </location>
</feature>
<organism evidence="1 2">
    <name type="scientific">Polypterus senegalus</name>
    <name type="common">Senegal bichir</name>
    <dbReference type="NCBI Taxonomy" id="55291"/>
    <lineage>
        <taxon>Eukaryota</taxon>
        <taxon>Metazoa</taxon>
        <taxon>Chordata</taxon>
        <taxon>Craniata</taxon>
        <taxon>Vertebrata</taxon>
        <taxon>Euteleostomi</taxon>
        <taxon>Actinopterygii</taxon>
        <taxon>Polypteriformes</taxon>
        <taxon>Polypteridae</taxon>
        <taxon>Polypterus</taxon>
    </lineage>
</organism>
<protein>
    <submittedName>
        <fullName evidence="1">VWA3A protein</fullName>
    </submittedName>
</protein>